<dbReference type="InterPro" id="IPR053168">
    <property type="entry name" value="Glutamic_endopeptidase"/>
</dbReference>
<dbReference type="Pfam" id="PF14365">
    <property type="entry name" value="Neprosin_AP"/>
    <property type="match status" value="1"/>
</dbReference>
<dbReference type="RefSeq" id="XP_014503002.1">
    <property type="nucleotide sequence ID" value="XM_014647516.1"/>
</dbReference>
<evidence type="ECO:0000313" key="3">
    <source>
        <dbReference type="RefSeq" id="XP_014503002.1"/>
    </source>
</evidence>
<accession>A0A1S3UAE5</accession>
<dbReference type="STRING" id="3916.A0A1S3UAE5"/>
<dbReference type="KEGG" id="vra:106763315"/>
<dbReference type="InterPro" id="IPR025521">
    <property type="entry name" value="Neprosin_propep"/>
</dbReference>
<dbReference type="PANTHER" id="PTHR31589:SF223">
    <property type="entry name" value="PROTEIN, PUTATIVE (DUF239)-RELATED"/>
    <property type="match status" value="1"/>
</dbReference>
<protein>
    <submittedName>
        <fullName evidence="3">Uncharacterized protein LOC106763315</fullName>
    </submittedName>
</protein>
<gene>
    <name evidence="3" type="primary">LOC106763315</name>
</gene>
<dbReference type="OrthoDB" id="1858978at2759"/>
<reference evidence="3" key="2">
    <citation type="submission" date="2025-08" db="UniProtKB">
        <authorList>
            <consortium name="RefSeq"/>
        </authorList>
    </citation>
    <scope>IDENTIFICATION</scope>
    <source>
        <tissue evidence="3">Leaf</tissue>
    </source>
</reference>
<dbReference type="InterPro" id="IPR004314">
    <property type="entry name" value="Neprosin"/>
</dbReference>
<dbReference type="PANTHER" id="PTHR31589">
    <property type="entry name" value="PROTEIN, PUTATIVE (DUF239)-RELATED-RELATED"/>
    <property type="match status" value="1"/>
</dbReference>
<sequence length="362" mass="40220">MSTASLGVHCIQDTLKEDMELEQQLNLINKPSIKVIQTKYGDIVDCIDINKQLAFDHPLLKNHKLQRKPSFRNPVRKTSMKNVRDKHIFGLDKDQCPKGTIPVRRTTKEDLIREKGLLNNSIFVQDIPGVHLAEVALSSKFSPYYGVKGTNSIYNPKVTKSQMSLSHVWVQNGPFNKISLGWHRDNYDQTGCYNLKCPGFVQTHGAIFVGAPFTNVSSYGGPLVDFLISINQDPLTKNWWLRVKDSYIGYFPIKLFSGLDSADKVGWGGRTLTPKGSNSPPMGSGHFPDMHFHHAMMGVCTLKPQKANPYALREAEANPSQIPKAPLSPAAVHGVSTYCRCLWLAALQAAAAMALELGDRGF</sequence>
<dbReference type="GeneID" id="106763315"/>
<dbReference type="Proteomes" id="UP000087766">
    <property type="component" value="Chromosome 6"/>
</dbReference>
<dbReference type="AlphaFoldDB" id="A0A1S3UAE5"/>
<organism evidence="2 3">
    <name type="scientific">Vigna radiata var. radiata</name>
    <name type="common">Mung bean</name>
    <name type="synonym">Phaseolus aureus</name>
    <dbReference type="NCBI Taxonomy" id="3916"/>
    <lineage>
        <taxon>Eukaryota</taxon>
        <taxon>Viridiplantae</taxon>
        <taxon>Streptophyta</taxon>
        <taxon>Embryophyta</taxon>
        <taxon>Tracheophyta</taxon>
        <taxon>Spermatophyta</taxon>
        <taxon>Magnoliopsida</taxon>
        <taxon>eudicotyledons</taxon>
        <taxon>Gunneridae</taxon>
        <taxon>Pentapetalae</taxon>
        <taxon>rosids</taxon>
        <taxon>fabids</taxon>
        <taxon>Fabales</taxon>
        <taxon>Fabaceae</taxon>
        <taxon>Papilionoideae</taxon>
        <taxon>50 kb inversion clade</taxon>
        <taxon>NPAAA clade</taxon>
        <taxon>indigoferoid/millettioid clade</taxon>
        <taxon>Phaseoleae</taxon>
        <taxon>Vigna</taxon>
    </lineage>
</organism>
<evidence type="ECO:0000313" key="2">
    <source>
        <dbReference type="Proteomes" id="UP000087766"/>
    </source>
</evidence>
<dbReference type="Pfam" id="PF03080">
    <property type="entry name" value="Neprosin"/>
    <property type="match status" value="1"/>
</dbReference>
<name>A0A1S3UAE5_VIGRR</name>
<reference evidence="2" key="1">
    <citation type="journal article" date="2014" name="Nat. Commun.">
        <title>Genome sequence of mungbean and insights into evolution within Vigna species.</title>
        <authorList>
            <person name="Kang Y.J."/>
            <person name="Kim S.K."/>
            <person name="Kim M.Y."/>
            <person name="Lestari P."/>
            <person name="Kim K.H."/>
            <person name="Ha B.K."/>
            <person name="Jun T.H."/>
            <person name="Hwang W.J."/>
            <person name="Lee T."/>
            <person name="Lee J."/>
            <person name="Shim S."/>
            <person name="Yoon M.Y."/>
            <person name="Jang Y.E."/>
            <person name="Han K.S."/>
            <person name="Taeprayoon P."/>
            <person name="Yoon N."/>
            <person name="Somta P."/>
            <person name="Tanya P."/>
            <person name="Kim K.S."/>
            <person name="Gwag J.G."/>
            <person name="Moon J.K."/>
            <person name="Lee Y.H."/>
            <person name="Park B.S."/>
            <person name="Bombarely A."/>
            <person name="Doyle J.J."/>
            <person name="Jackson S.A."/>
            <person name="Schafleitner R."/>
            <person name="Srinives P."/>
            <person name="Varshney R.K."/>
            <person name="Lee S.H."/>
        </authorList>
    </citation>
    <scope>NUCLEOTIDE SEQUENCE [LARGE SCALE GENOMIC DNA]</scope>
    <source>
        <strain evidence="2">cv. VC1973A</strain>
    </source>
</reference>
<keyword evidence="2" id="KW-1185">Reference proteome</keyword>
<dbReference type="PROSITE" id="PS52045">
    <property type="entry name" value="NEPROSIN_PEP_CD"/>
    <property type="match status" value="1"/>
</dbReference>
<proteinExistence type="predicted"/>
<evidence type="ECO:0000259" key="1">
    <source>
        <dbReference type="PROSITE" id="PS52045"/>
    </source>
</evidence>
<feature type="domain" description="Neprosin PEP catalytic" evidence="1">
    <location>
        <begin position="125"/>
        <end position="362"/>
    </location>
</feature>